<sequence length="201" mass="22683">ASHGHYATDKNKSVRQAHRIGTWNVRGLNQPGMEQKDIWILGLSETHWTDSGYSTTDRGNKINFSGHKDEHSKGVAFIVPITVDKFVSGYRPINDSIIVLTLNTVPCRINIIQVYAPTAQSTVEEIENFYSAVTSALKDIPKRESTIVLGDFNAKVGTIRDNEHLRRIVGKYEIGNRIERGERLLQFCSEENFTVTNTCFK</sequence>
<dbReference type="GO" id="GO:0003964">
    <property type="term" value="F:RNA-directed DNA polymerase activity"/>
    <property type="evidence" value="ECO:0007669"/>
    <property type="project" value="UniProtKB-KW"/>
</dbReference>
<dbReference type="GO" id="GO:0004519">
    <property type="term" value="F:endonuclease activity"/>
    <property type="evidence" value="ECO:0007669"/>
    <property type="project" value="UniProtKB-KW"/>
</dbReference>
<dbReference type="InterPro" id="IPR036691">
    <property type="entry name" value="Endo/exonu/phosph_ase_sf"/>
</dbReference>
<keyword evidence="2" id="KW-1185">Reference proteome</keyword>
<accession>A0A212FNM9</accession>
<evidence type="ECO:0000313" key="1">
    <source>
        <dbReference type="EMBL" id="OWR55348.1"/>
    </source>
</evidence>
<dbReference type="SUPFAM" id="SSF56219">
    <property type="entry name" value="DNase I-like"/>
    <property type="match status" value="1"/>
</dbReference>
<reference evidence="1 2" key="1">
    <citation type="journal article" date="2011" name="Cell">
        <title>The monarch butterfly genome yields insights into long-distance migration.</title>
        <authorList>
            <person name="Zhan S."/>
            <person name="Merlin C."/>
            <person name="Boore J.L."/>
            <person name="Reppert S.M."/>
        </authorList>
    </citation>
    <scope>NUCLEOTIDE SEQUENCE [LARGE SCALE GENOMIC DNA]</scope>
    <source>
        <strain evidence="1">F-2</strain>
    </source>
</reference>
<keyword evidence="1" id="KW-0255">Endonuclease</keyword>
<keyword evidence="1" id="KW-0378">Hydrolase</keyword>
<proteinExistence type="predicted"/>
<dbReference type="EMBL" id="AGBW02005086">
    <property type="protein sequence ID" value="OWR55348.1"/>
    <property type="molecule type" value="Genomic_DNA"/>
</dbReference>
<dbReference type="CDD" id="cd09076">
    <property type="entry name" value="L1-EN"/>
    <property type="match status" value="1"/>
</dbReference>
<dbReference type="KEGG" id="dpl:KGM_202027B"/>
<dbReference type="InterPro" id="IPR027124">
    <property type="entry name" value="Swc5/CFDP1/2"/>
</dbReference>
<gene>
    <name evidence="1" type="ORF">KGM_202027B</name>
</gene>
<dbReference type="AlphaFoldDB" id="A0A212FNM9"/>
<dbReference type="InParanoid" id="A0A212FNM9"/>
<organism evidence="1 2">
    <name type="scientific">Danaus plexippus plexippus</name>
    <dbReference type="NCBI Taxonomy" id="278856"/>
    <lineage>
        <taxon>Eukaryota</taxon>
        <taxon>Metazoa</taxon>
        <taxon>Ecdysozoa</taxon>
        <taxon>Arthropoda</taxon>
        <taxon>Hexapoda</taxon>
        <taxon>Insecta</taxon>
        <taxon>Pterygota</taxon>
        <taxon>Neoptera</taxon>
        <taxon>Endopterygota</taxon>
        <taxon>Lepidoptera</taxon>
        <taxon>Glossata</taxon>
        <taxon>Ditrysia</taxon>
        <taxon>Papilionoidea</taxon>
        <taxon>Nymphalidae</taxon>
        <taxon>Danainae</taxon>
        <taxon>Danaini</taxon>
        <taxon>Danaina</taxon>
        <taxon>Danaus</taxon>
        <taxon>Danaus</taxon>
    </lineage>
</organism>
<dbReference type="STRING" id="278856.A0A212FNM9"/>
<evidence type="ECO:0000313" key="2">
    <source>
        <dbReference type="Proteomes" id="UP000007151"/>
    </source>
</evidence>
<name>A0A212FNM9_DANPL</name>
<feature type="non-terminal residue" evidence="1">
    <location>
        <position position="1"/>
    </location>
</feature>
<keyword evidence="1" id="KW-0540">Nuclease</keyword>
<dbReference type="Proteomes" id="UP000007151">
    <property type="component" value="Unassembled WGS sequence"/>
</dbReference>
<protein>
    <submittedName>
        <fullName evidence="1">Endonuclease-reverse transcriptase</fullName>
    </submittedName>
</protein>
<dbReference type="PANTHER" id="PTHR23227">
    <property type="entry name" value="BUCENTAUR RELATED"/>
    <property type="match status" value="1"/>
</dbReference>
<comment type="caution">
    <text evidence="1">The sequence shown here is derived from an EMBL/GenBank/DDBJ whole genome shotgun (WGS) entry which is preliminary data.</text>
</comment>
<dbReference type="Gene3D" id="3.60.10.10">
    <property type="entry name" value="Endonuclease/exonuclease/phosphatase"/>
    <property type="match status" value="1"/>
</dbReference>
<dbReference type="PANTHER" id="PTHR23227:SF67">
    <property type="entry name" value="CRANIOFACIAL DEVELOPMENT PROTEIN 2-LIKE"/>
    <property type="match status" value="1"/>
</dbReference>